<dbReference type="InterPro" id="IPR006015">
    <property type="entry name" value="Universal_stress_UspA"/>
</dbReference>
<evidence type="ECO:0000256" key="1">
    <source>
        <dbReference type="ARBA" id="ARBA00008791"/>
    </source>
</evidence>
<name>A0A849L4U1_9RHOB</name>
<reference evidence="3 4" key="1">
    <citation type="submission" date="2020-05" db="EMBL/GenBank/DDBJ databases">
        <title>Gimesia benthica sp. nov., a novel planctomycete isolated from a deep-sea water sample of the Northwest Indian Ocean.</title>
        <authorList>
            <person name="Wang J."/>
            <person name="Ruan C."/>
            <person name="Song L."/>
            <person name="Zhu Y."/>
            <person name="Li A."/>
            <person name="Zheng X."/>
            <person name="Wang L."/>
            <person name="Lu Z."/>
            <person name="Huang Y."/>
            <person name="Du W."/>
            <person name="Zhou Y."/>
            <person name="Huang L."/>
            <person name="Dai X."/>
        </authorList>
    </citation>
    <scope>NUCLEOTIDE SEQUENCE [LARGE SCALE GENOMIC DNA]</scope>
    <source>
        <strain evidence="3 4">YYQ-30</strain>
    </source>
</reference>
<comment type="caution">
    <text evidence="3">The sequence shown here is derived from an EMBL/GenBank/DDBJ whole genome shotgun (WGS) entry which is preliminary data.</text>
</comment>
<evidence type="ECO:0000313" key="4">
    <source>
        <dbReference type="Proteomes" id="UP000572377"/>
    </source>
</evidence>
<dbReference type="Pfam" id="PF00582">
    <property type="entry name" value="Usp"/>
    <property type="match status" value="1"/>
</dbReference>
<evidence type="ECO:0000313" key="3">
    <source>
        <dbReference type="EMBL" id="NNU81157.1"/>
    </source>
</evidence>
<dbReference type="InterPro" id="IPR006016">
    <property type="entry name" value="UspA"/>
</dbReference>
<dbReference type="Gene3D" id="3.40.50.12370">
    <property type="match status" value="1"/>
</dbReference>
<proteinExistence type="inferred from homology"/>
<dbReference type="Proteomes" id="UP000572377">
    <property type="component" value="Unassembled WGS sequence"/>
</dbReference>
<dbReference type="PANTHER" id="PTHR46268">
    <property type="entry name" value="STRESS RESPONSE PROTEIN NHAX"/>
    <property type="match status" value="1"/>
</dbReference>
<dbReference type="RefSeq" id="WP_171325866.1">
    <property type="nucleotide sequence ID" value="NZ_JABFBC010000002.1"/>
</dbReference>
<dbReference type="SUPFAM" id="SSF52402">
    <property type="entry name" value="Adenine nucleotide alpha hydrolases-like"/>
    <property type="match status" value="2"/>
</dbReference>
<evidence type="ECO:0000259" key="2">
    <source>
        <dbReference type="Pfam" id="PF00582"/>
    </source>
</evidence>
<dbReference type="PRINTS" id="PR01438">
    <property type="entry name" value="UNVRSLSTRESS"/>
</dbReference>
<dbReference type="EMBL" id="JABFBC010000002">
    <property type="protein sequence ID" value="NNU81157.1"/>
    <property type="molecule type" value="Genomic_DNA"/>
</dbReference>
<sequence>MTIRTILVFLPDAASARAAMPPAEALARRHGAHLIGLHLMESLVVYPELAMHVPAPAFTDFSASQKKEAEAVEAVFRRITAVEDFVTEWRLIRTETATAADRLLESARAADLVIAAQPPKDARGARERCERLIRDSGRPVLVVPRDGWDKPIGQTALLGWSNTREATRAAHDAFALLKAGAAVHILSVATGSTEAPDYRDSLATASELAQAFDRHGHRAETVTRATRDNSVTEVLTREAFERGADLIVTGALGHSAFYDFVVGAVTRELLETATLPVLFSK</sequence>
<dbReference type="CDD" id="cd00293">
    <property type="entry name" value="USP-like"/>
    <property type="match status" value="1"/>
</dbReference>
<dbReference type="PANTHER" id="PTHR46268:SF15">
    <property type="entry name" value="UNIVERSAL STRESS PROTEIN HP_0031"/>
    <property type="match status" value="1"/>
</dbReference>
<dbReference type="AlphaFoldDB" id="A0A849L4U1"/>
<protein>
    <submittedName>
        <fullName evidence="3">Universal stress protein</fullName>
    </submittedName>
</protein>
<gene>
    <name evidence="3" type="ORF">HMH01_11995</name>
</gene>
<accession>A0A849L4U1</accession>
<feature type="domain" description="UspA" evidence="2">
    <location>
        <begin position="157"/>
        <end position="279"/>
    </location>
</feature>
<keyword evidence="4" id="KW-1185">Reference proteome</keyword>
<comment type="similarity">
    <text evidence="1">Belongs to the universal stress protein A family.</text>
</comment>
<organism evidence="3 4">
    <name type="scientific">Halovulum dunhuangense</name>
    <dbReference type="NCBI Taxonomy" id="1505036"/>
    <lineage>
        <taxon>Bacteria</taxon>
        <taxon>Pseudomonadati</taxon>
        <taxon>Pseudomonadota</taxon>
        <taxon>Alphaproteobacteria</taxon>
        <taxon>Rhodobacterales</taxon>
        <taxon>Paracoccaceae</taxon>
        <taxon>Halovulum</taxon>
    </lineage>
</organism>